<proteinExistence type="predicted"/>
<protein>
    <submittedName>
        <fullName evidence="1">Uncharacterized protein</fullName>
    </submittedName>
</protein>
<organism evidence="1">
    <name type="scientific">marine metagenome</name>
    <dbReference type="NCBI Taxonomy" id="408172"/>
    <lineage>
        <taxon>unclassified sequences</taxon>
        <taxon>metagenomes</taxon>
        <taxon>ecological metagenomes</taxon>
    </lineage>
</organism>
<accession>A0A382Z9V1</accession>
<dbReference type="AlphaFoldDB" id="A0A382Z9V1"/>
<gene>
    <name evidence="1" type="ORF">METZ01_LOCUS445116</name>
</gene>
<name>A0A382Z9V1_9ZZZZ</name>
<reference evidence="1" key="1">
    <citation type="submission" date="2018-05" db="EMBL/GenBank/DDBJ databases">
        <authorList>
            <person name="Lanie J.A."/>
            <person name="Ng W.-L."/>
            <person name="Kazmierczak K.M."/>
            <person name="Andrzejewski T.M."/>
            <person name="Davidsen T.M."/>
            <person name="Wayne K.J."/>
            <person name="Tettelin H."/>
            <person name="Glass J.I."/>
            <person name="Rusch D."/>
            <person name="Podicherti R."/>
            <person name="Tsui H.-C.T."/>
            <person name="Winkler M.E."/>
        </authorList>
    </citation>
    <scope>NUCLEOTIDE SEQUENCE</scope>
</reference>
<dbReference type="EMBL" id="UINC01182192">
    <property type="protein sequence ID" value="SVD92262.1"/>
    <property type="molecule type" value="Genomic_DNA"/>
</dbReference>
<sequence length="60" mass="6578">MSIIIIQDNSVSAVTQPVTQCTVTVYGNYDKSGCIRVSSDRTIVDTVVVRVDDKRISARC</sequence>
<evidence type="ECO:0000313" key="1">
    <source>
        <dbReference type="EMBL" id="SVD92262.1"/>
    </source>
</evidence>